<comment type="caution">
    <text evidence="2">The sequence shown here is derived from an EMBL/GenBank/DDBJ whole genome shotgun (WGS) entry which is preliminary data.</text>
</comment>
<keyword evidence="3" id="KW-1185">Reference proteome</keyword>
<proteinExistence type="predicted"/>
<evidence type="ECO:0000313" key="3">
    <source>
        <dbReference type="Proteomes" id="UP000275267"/>
    </source>
</evidence>
<gene>
    <name evidence="2" type="ORF">C2845_PM03G00280</name>
</gene>
<dbReference type="AlphaFoldDB" id="A0A3L6T6T6"/>
<sequence>MEHEKEKNKGTTNSPTAVVNLEDNPNIHPIGYKRAKGELFGKKNTPEAYSTISEKQDKFIEVSTLARKDREKISETQQNLANSKVEAARLNEKATEK</sequence>
<protein>
    <submittedName>
        <fullName evidence="2">Glutathione S-transferase T3-like</fullName>
    </submittedName>
</protein>
<reference evidence="3" key="1">
    <citation type="journal article" date="2019" name="Nat. Commun.">
        <title>The genome of broomcorn millet.</title>
        <authorList>
            <person name="Zou C."/>
            <person name="Miki D."/>
            <person name="Li D."/>
            <person name="Tang Q."/>
            <person name="Xiao L."/>
            <person name="Rajput S."/>
            <person name="Deng P."/>
            <person name="Jia W."/>
            <person name="Huang R."/>
            <person name="Zhang M."/>
            <person name="Sun Y."/>
            <person name="Hu J."/>
            <person name="Fu X."/>
            <person name="Schnable P.S."/>
            <person name="Li F."/>
            <person name="Zhang H."/>
            <person name="Feng B."/>
            <person name="Zhu X."/>
            <person name="Liu R."/>
            <person name="Schnable J.C."/>
            <person name="Zhu J.-K."/>
            <person name="Zhang H."/>
        </authorList>
    </citation>
    <scope>NUCLEOTIDE SEQUENCE [LARGE SCALE GENOMIC DNA]</scope>
</reference>
<dbReference type="Proteomes" id="UP000275267">
    <property type="component" value="Unassembled WGS sequence"/>
</dbReference>
<accession>A0A3L6T6T6</accession>
<dbReference type="EMBL" id="PQIB02000002">
    <property type="protein sequence ID" value="RLN32860.1"/>
    <property type="molecule type" value="Genomic_DNA"/>
</dbReference>
<dbReference type="PANTHER" id="PTHR45224">
    <property type="entry name" value="OS01G0527900 PROTEIN-RELATED"/>
    <property type="match status" value="1"/>
</dbReference>
<feature type="region of interest" description="Disordered" evidence="1">
    <location>
        <begin position="1"/>
        <end position="26"/>
    </location>
</feature>
<dbReference type="GO" id="GO:0016740">
    <property type="term" value="F:transferase activity"/>
    <property type="evidence" value="ECO:0007669"/>
    <property type="project" value="UniProtKB-KW"/>
</dbReference>
<organism evidence="2 3">
    <name type="scientific">Panicum miliaceum</name>
    <name type="common">Proso millet</name>
    <name type="synonym">Broomcorn millet</name>
    <dbReference type="NCBI Taxonomy" id="4540"/>
    <lineage>
        <taxon>Eukaryota</taxon>
        <taxon>Viridiplantae</taxon>
        <taxon>Streptophyta</taxon>
        <taxon>Embryophyta</taxon>
        <taxon>Tracheophyta</taxon>
        <taxon>Spermatophyta</taxon>
        <taxon>Magnoliopsida</taxon>
        <taxon>Liliopsida</taxon>
        <taxon>Poales</taxon>
        <taxon>Poaceae</taxon>
        <taxon>PACMAD clade</taxon>
        <taxon>Panicoideae</taxon>
        <taxon>Panicodae</taxon>
        <taxon>Paniceae</taxon>
        <taxon>Panicinae</taxon>
        <taxon>Panicum</taxon>
        <taxon>Panicum sect. Panicum</taxon>
    </lineage>
</organism>
<evidence type="ECO:0000256" key="1">
    <source>
        <dbReference type="SAM" id="MobiDB-lite"/>
    </source>
</evidence>
<name>A0A3L6T6T6_PANMI</name>
<dbReference type="PANTHER" id="PTHR45224:SF5">
    <property type="entry name" value="OS02G0311800 PROTEIN"/>
    <property type="match status" value="1"/>
</dbReference>
<evidence type="ECO:0000313" key="2">
    <source>
        <dbReference type="EMBL" id="RLN32860.1"/>
    </source>
</evidence>